<reference evidence="2" key="1">
    <citation type="submission" date="2023-06" db="EMBL/GenBank/DDBJ databases">
        <title>Genome-scale phylogeny and comparative genomics of the fungal order Sordariales.</title>
        <authorList>
            <consortium name="Lawrence Berkeley National Laboratory"/>
            <person name="Hensen N."/>
            <person name="Bonometti L."/>
            <person name="Westerberg I."/>
            <person name="Brannstrom I.O."/>
            <person name="Guillou S."/>
            <person name="Cros-Aarteil S."/>
            <person name="Calhoun S."/>
            <person name="Haridas S."/>
            <person name="Kuo A."/>
            <person name="Mondo S."/>
            <person name="Pangilinan J."/>
            <person name="Riley R."/>
            <person name="Labutti K."/>
            <person name="Andreopoulos B."/>
            <person name="Lipzen A."/>
            <person name="Chen C."/>
            <person name="Yanf M."/>
            <person name="Daum C."/>
            <person name="Ng V."/>
            <person name="Clum A."/>
            <person name="Steindorff A."/>
            <person name="Ohm R."/>
            <person name="Martin F."/>
            <person name="Silar P."/>
            <person name="Natvig D."/>
            <person name="Lalanne C."/>
            <person name="Gautier V."/>
            <person name="Ament-Velasquez S.L."/>
            <person name="Kruys A."/>
            <person name="Hutchinson M.I."/>
            <person name="Powell A.J."/>
            <person name="Barry K."/>
            <person name="Miller A.N."/>
            <person name="Grigoriev I.V."/>
            <person name="Debuchy R."/>
            <person name="Gladieux P."/>
            <person name="Thoren M.H."/>
            <person name="Johannesson H."/>
        </authorList>
    </citation>
    <scope>NUCLEOTIDE SEQUENCE</scope>
    <source>
        <strain evidence="2">SMH2532-1</strain>
    </source>
</reference>
<dbReference type="PROSITE" id="PS50879">
    <property type="entry name" value="RNASE_H_1"/>
    <property type="match status" value="1"/>
</dbReference>
<organism evidence="2 3">
    <name type="scientific">Cercophora newfieldiana</name>
    <dbReference type="NCBI Taxonomy" id="92897"/>
    <lineage>
        <taxon>Eukaryota</taxon>
        <taxon>Fungi</taxon>
        <taxon>Dikarya</taxon>
        <taxon>Ascomycota</taxon>
        <taxon>Pezizomycotina</taxon>
        <taxon>Sordariomycetes</taxon>
        <taxon>Sordariomycetidae</taxon>
        <taxon>Sordariales</taxon>
        <taxon>Lasiosphaeriaceae</taxon>
        <taxon>Cercophora</taxon>
    </lineage>
</organism>
<sequence length="86" mass="9597">TTNRAKLRAAVDALRFCDWKDEGFNMVVIGTDSTYVVDGATSQLEGWVSNGWTTIDGGDVKDKDLWGLLLGEVDTWLEQGVLIEFW</sequence>
<dbReference type="EMBL" id="JAULSV010000003">
    <property type="protein sequence ID" value="KAK0648492.1"/>
    <property type="molecule type" value="Genomic_DNA"/>
</dbReference>
<dbReference type="InterPro" id="IPR002156">
    <property type="entry name" value="RNaseH_domain"/>
</dbReference>
<feature type="domain" description="RNase H type-1" evidence="1">
    <location>
        <begin position="1"/>
        <end position="86"/>
    </location>
</feature>
<dbReference type="AlphaFoldDB" id="A0AA39YBJ9"/>
<accession>A0AA39YBJ9</accession>
<protein>
    <recommendedName>
        <fullName evidence="1">RNase H type-1 domain-containing protein</fullName>
    </recommendedName>
</protein>
<evidence type="ECO:0000313" key="2">
    <source>
        <dbReference type="EMBL" id="KAK0648492.1"/>
    </source>
</evidence>
<feature type="non-terminal residue" evidence="2">
    <location>
        <position position="86"/>
    </location>
</feature>
<name>A0AA39YBJ9_9PEZI</name>
<dbReference type="GO" id="GO:0003676">
    <property type="term" value="F:nucleic acid binding"/>
    <property type="evidence" value="ECO:0007669"/>
    <property type="project" value="InterPro"/>
</dbReference>
<evidence type="ECO:0000259" key="1">
    <source>
        <dbReference type="PROSITE" id="PS50879"/>
    </source>
</evidence>
<comment type="caution">
    <text evidence="2">The sequence shown here is derived from an EMBL/GenBank/DDBJ whole genome shotgun (WGS) entry which is preliminary data.</text>
</comment>
<keyword evidence="3" id="KW-1185">Reference proteome</keyword>
<dbReference type="Gene3D" id="3.30.420.10">
    <property type="entry name" value="Ribonuclease H-like superfamily/Ribonuclease H"/>
    <property type="match status" value="1"/>
</dbReference>
<feature type="non-terminal residue" evidence="2">
    <location>
        <position position="1"/>
    </location>
</feature>
<dbReference type="SUPFAM" id="SSF53098">
    <property type="entry name" value="Ribonuclease H-like"/>
    <property type="match status" value="1"/>
</dbReference>
<dbReference type="InterPro" id="IPR012337">
    <property type="entry name" value="RNaseH-like_sf"/>
</dbReference>
<dbReference type="Pfam" id="PF00075">
    <property type="entry name" value="RNase_H"/>
    <property type="match status" value="1"/>
</dbReference>
<gene>
    <name evidence="2" type="ORF">B0T16DRAFT_294559</name>
</gene>
<evidence type="ECO:0000313" key="3">
    <source>
        <dbReference type="Proteomes" id="UP001174936"/>
    </source>
</evidence>
<dbReference type="Proteomes" id="UP001174936">
    <property type="component" value="Unassembled WGS sequence"/>
</dbReference>
<dbReference type="InterPro" id="IPR036397">
    <property type="entry name" value="RNaseH_sf"/>
</dbReference>
<dbReference type="GO" id="GO:0004523">
    <property type="term" value="F:RNA-DNA hybrid ribonuclease activity"/>
    <property type="evidence" value="ECO:0007669"/>
    <property type="project" value="InterPro"/>
</dbReference>
<proteinExistence type="predicted"/>